<sequence>MSTASYSSFLLTNPLPCSFKGNQVAVIKLPAPLPAAHMQMIAREFNFSETVFLHTKNPDGSFPINIFTPVNEMDFAGHPIVGTGHALFRSLLPDLSTGSDPALTIVTKAGPVAAEVPHNVHVHSAGTPRANILKTQPTLAAEALQPSYPAFSIVKGVTYTLVDLTAQPDLFAAVGAGESQVTPLDDGWAPSFTGTMYYRALDAHVEAGRRVQNLRVRMIAINLEDPACGSGSCALGAYLALQSGDKNGEYRFVLDQGSEIGRDSNIIVDVVLNEHGTGVASILLSGQAAPVTEGVLSLPE</sequence>
<gene>
    <name evidence="1" type="ORF">QQX98_012926</name>
</gene>
<organism evidence="1 2">
    <name type="scientific">Neonectria punicea</name>
    <dbReference type="NCBI Taxonomy" id="979145"/>
    <lineage>
        <taxon>Eukaryota</taxon>
        <taxon>Fungi</taxon>
        <taxon>Dikarya</taxon>
        <taxon>Ascomycota</taxon>
        <taxon>Pezizomycotina</taxon>
        <taxon>Sordariomycetes</taxon>
        <taxon>Hypocreomycetidae</taxon>
        <taxon>Hypocreales</taxon>
        <taxon>Nectriaceae</taxon>
        <taxon>Neonectria</taxon>
    </lineage>
</organism>
<proteinExistence type="predicted"/>
<dbReference type="Gene3D" id="3.10.310.10">
    <property type="entry name" value="Diaminopimelate Epimerase, Chain A, domain 1"/>
    <property type="match status" value="2"/>
</dbReference>
<dbReference type="NCBIfam" id="TIGR00654">
    <property type="entry name" value="PhzF_family"/>
    <property type="match status" value="1"/>
</dbReference>
<reference evidence="1 2" key="1">
    <citation type="journal article" date="2025" name="Microbiol. Resour. Announc.">
        <title>Draft genome sequences for Neonectria magnoliae and Neonectria punicea, canker pathogens of Liriodendron tulipifera and Acer saccharum in West Virginia.</title>
        <authorList>
            <person name="Petronek H.M."/>
            <person name="Kasson M.T."/>
            <person name="Metheny A.M."/>
            <person name="Stauder C.M."/>
            <person name="Lovett B."/>
            <person name="Lynch S.C."/>
            <person name="Garnas J.R."/>
            <person name="Kasson L.R."/>
            <person name="Stajich J.E."/>
        </authorList>
    </citation>
    <scope>NUCLEOTIDE SEQUENCE [LARGE SCALE GENOMIC DNA]</scope>
    <source>
        <strain evidence="1 2">NRRL 64653</strain>
    </source>
</reference>
<keyword evidence="2" id="KW-1185">Reference proteome</keyword>
<name>A0ABR1GHV2_9HYPO</name>
<dbReference type="PANTHER" id="PTHR13774">
    <property type="entry name" value="PHENAZINE BIOSYNTHESIS PROTEIN"/>
    <property type="match status" value="1"/>
</dbReference>
<accession>A0ABR1GHV2</accession>
<dbReference type="PANTHER" id="PTHR13774:SF32">
    <property type="entry name" value="ANTISENSE-ENHANCING SEQUENCE 1"/>
    <property type="match status" value="1"/>
</dbReference>
<dbReference type="InterPro" id="IPR003719">
    <property type="entry name" value="Phenazine_PhzF-like"/>
</dbReference>
<dbReference type="SUPFAM" id="SSF54506">
    <property type="entry name" value="Diaminopimelate epimerase-like"/>
    <property type="match status" value="1"/>
</dbReference>
<dbReference type="Proteomes" id="UP001498476">
    <property type="component" value="Unassembled WGS sequence"/>
</dbReference>
<comment type="caution">
    <text evidence="1">The sequence shown here is derived from an EMBL/GenBank/DDBJ whole genome shotgun (WGS) entry which is preliminary data.</text>
</comment>
<evidence type="ECO:0008006" key="3">
    <source>
        <dbReference type="Google" id="ProtNLM"/>
    </source>
</evidence>
<dbReference type="PIRSF" id="PIRSF016184">
    <property type="entry name" value="PhzC_PhzF"/>
    <property type="match status" value="1"/>
</dbReference>
<dbReference type="Pfam" id="PF02567">
    <property type="entry name" value="PhzC-PhzF"/>
    <property type="match status" value="1"/>
</dbReference>
<evidence type="ECO:0000313" key="1">
    <source>
        <dbReference type="EMBL" id="KAK7397711.1"/>
    </source>
</evidence>
<protein>
    <recommendedName>
        <fullName evidence="3">Phenazine biosynthesis-like protein</fullName>
    </recommendedName>
</protein>
<dbReference type="EMBL" id="JAZAVJ010000447">
    <property type="protein sequence ID" value="KAK7397711.1"/>
    <property type="molecule type" value="Genomic_DNA"/>
</dbReference>
<evidence type="ECO:0000313" key="2">
    <source>
        <dbReference type="Proteomes" id="UP001498476"/>
    </source>
</evidence>